<evidence type="ECO:0008006" key="3">
    <source>
        <dbReference type="Google" id="ProtNLM"/>
    </source>
</evidence>
<sequence>MNVTSLIWDIRGSCFTWANGQAGQRISEKDWTALATETWKNMHPFYRVKHIFRIKSDHNPIVVEFDGTHKKYAQNRKKRRKIFRFERMWTEHKDCEKIINQTWNSMDHTANIDVKIKRCADSLKSWERLEFGNINEKIKTLSERLDKIQKGILWVFGKGKKSDKCSTKSTRDKILRMHLSTRYPSTRESGYTLKWEYSRFDRPTAGLQHMRRKHSRKLGKNTKWGLETNVEPPNHPESKTFLWRCCTESLPTKSGLIRRGLHVDPICELCGRFGNNNTLVFRMSHN</sequence>
<dbReference type="PANTHER" id="PTHR33710">
    <property type="entry name" value="BNAC02G09200D PROTEIN"/>
    <property type="match status" value="1"/>
</dbReference>
<accession>A0ABR0UV55</accession>
<gene>
    <name evidence="1" type="ORF">DH2020_040423</name>
</gene>
<organism evidence="1 2">
    <name type="scientific">Rehmannia glutinosa</name>
    <name type="common">Chinese foxglove</name>
    <dbReference type="NCBI Taxonomy" id="99300"/>
    <lineage>
        <taxon>Eukaryota</taxon>
        <taxon>Viridiplantae</taxon>
        <taxon>Streptophyta</taxon>
        <taxon>Embryophyta</taxon>
        <taxon>Tracheophyta</taxon>
        <taxon>Spermatophyta</taxon>
        <taxon>Magnoliopsida</taxon>
        <taxon>eudicotyledons</taxon>
        <taxon>Gunneridae</taxon>
        <taxon>Pentapetalae</taxon>
        <taxon>asterids</taxon>
        <taxon>lamiids</taxon>
        <taxon>Lamiales</taxon>
        <taxon>Orobanchaceae</taxon>
        <taxon>Rehmannieae</taxon>
        <taxon>Rehmannia</taxon>
    </lineage>
</organism>
<evidence type="ECO:0000313" key="1">
    <source>
        <dbReference type="EMBL" id="KAK6125835.1"/>
    </source>
</evidence>
<evidence type="ECO:0000313" key="2">
    <source>
        <dbReference type="Proteomes" id="UP001318860"/>
    </source>
</evidence>
<protein>
    <recommendedName>
        <fullName evidence="3">Reverse transcriptase</fullName>
    </recommendedName>
</protein>
<proteinExistence type="predicted"/>
<dbReference type="EMBL" id="JABTTQ020002096">
    <property type="protein sequence ID" value="KAK6125835.1"/>
    <property type="molecule type" value="Genomic_DNA"/>
</dbReference>
<name>A0ABR0UV55_REHGL</name>
<dbReference type="PANTHER" id="PTHR33710:SF77">
    <property type="entry name" value="DNASE I-LIKE SUPERFAMILY PROTEIN"/>
    <property type="match status" value="1"/>
</dbReference>
<comment type="caution">
    <text evidence="1">The sequence shown here is derived from an EMBL/GenBank/DDBJ whole genome shotgun (WGS) entry which is preliminary data.</text>
</comment>
<dbReference type="Proteomes" id="UP001318860">
    <property type="component" value="Unassembled WGS sequence"/>
</dbReference>
<keyword evidence="2" id="KW-1185">Reference proteome</keyword>
<reference evidence="1 2" key="1">
    <citation type="journal article" date="2021" name="Comput. Struct. Biotechnol. J.">
        <title>De novo genome assembly of the potent medicinal plant Rehmannia glutinosa using nanopore technology.</title>
        <authorList>
            <person name="Ma L."/>
            <person name="Dong C."/>
            <person name="Song C."/>
            <person name="Wang X."/>
            <person name="Zheng X."/>
            <person name="Niu Y."/>
            <person name="Chen S."/>
            <person name="Feng W."/>
        </authorList>
    </citation>
    <scope>NUCLEOTIDE SEQUENCE [LARGE SCALE GENOMIC DNA]</scope>
    <source>
        <strain evidence="1">DH-2019</strain>
    </source>
</reference>